<dbReference type="RefSeq" id="WP_317900754.1">
    <property type="nucleotide sequence ID" value="NZ_JAIRBC010000002.1"/>
</dbReference>
<feature type="signal peptide" evidence="1">
    <location>
        <begin position="1"/>
        <end position="20"/>
    </location>
</feature>
<evidence type="ECO:0000313" key="2">
    <source>
        <dbReference type="EMBL" id="MCG2459615.1"/>
    </source>
</evidence>
<feature type="chain" id="PRO_5042144859" evidence="1">
    <location>
        <begin position="21"/>
        <end position="228"/>
    </location>
</feature>
<keyword evidence="3" id="KW-1185">Reference proteome</keyword>
<dbReference type="EMBL" id="JAIRBC010000002">
    <property type="protein sequence ID" value="MCG2459615.1"/>
    <property type="molecule type" value="Genomic_DNA"/>
</dbReference>
<organism evidence="2 3">
    <name type="scientific">Cerina litoralis</name>
    <dbReference type="NCBI Taxonomy" id="2874477"/>
    <lineage>
        <taxon>Bacteria</taxon>
        <taxon>Pseudomonadati</taxon>
        <taxon>Bacteroidota</taxon>
        <taxon>Flavobacteriia</taxon>
        <taxon>Flavobacteriales</taxon>
        <taxon>Flavobacteriaceae</taxon>
        <taxon>Cerina</taxon>
    </lineage>
</organism>
<gene>
    <name evidence="2" type="ORF">K8352_02500</name>
</gene>
<evidence type="ECO:0000256" key="1">
    <source>
        <dbReference type="SAM" id="SignalP"/>
    </source>
</evidence>
<sequence>MKLLTLFLGILLVFASFSFTKNKACAYADSNIGYVKTQTEKALESTDLNAARYHTYKALNAIEKSRKQLESCGCEYATRSIYDGLENLKDATRTTSLSGTKILLAKALENTISSLELLEKHELHNSQYASDVLEVNTKNYDPANAPLVLPKGKELQSKIDQSLTKFQNSLQKVVTSVPCDEAHDFADRIYKNCENQLLNPNLSEGKKYYNFRVKQIVSKALEELGNCK</sequence>
<name>A0AAE3JMA7_9FLAO</name>
<keyword evidence="1" id="KW-0732">Signal</keyword>
<protein>
    <submittedName>
        <fullName evidence="2">Uncharacterized protein</fullName>
    </submittedName>
</protein>
<reference evidence="2" key="1">
    <citation type="submission" date="2023-02" db="EMBL/GenBank/DDBJ databases">
        <title>Genome of Flavobacteriaceae gen. nov. sp. strain F89.</title>
        <authorList>
            <person name="Wang Y."/>
        </authorList>
    </citation>
    <scope>NUCLEOTIDE SEQUENCE</scope>
    <source>
        <strain evidence="2">F89</strain>
    </source>
</reference>
<dbReference type="Proteomes" id="UP001200642">
    <property type="component" value="Unassembled WGS sequence"/>
</dbReference>
<evidence type="ECO:0000313" key="3">
    <source>
        <dbReference type="Proteomes" id="UP001200642"/>
    </source>
</evidence>
<comment type="caution">
    <text evidence="2">The sequence shown here is derived from an EMBL/GenBank/DDBJ whole genome shotgun (WGS) entry which is preliminary data.</text>
</comment>
<proteinExistence type="predicted"/>
<accession>A0AAE3JMA7</accession>
<dbReference type="AlphaFoldDB" id="A0AAE3JMA7"/>